<keyword evidence="2" id="KW-0723">Serine/threonine-protein kinase</keyword>
<gene>
    <name evidence="12" type="ORF">AB1Y20_004508</name>
</gene>
<dbReference type="Pfam" id="PF00069">
    <property type="entry name" value="Pkinase"/>
    <property type="match status" value="1"/>
</dbReference>
<evidence type="ECO:0000256" key="10">
    <source>
        <dbReference type="SAM" id="MobiDB-lite"/>
    </source>
</evidence>
<dbReference type="EC" id="2.7.11.1" evidence="1"/>
<evidence type="ECO:0000256" key="2">
    <source>
        <dbReference type="ARBA" id="ARBA00022527"/>
    </source>
</evidence>
<evidence type="ECO:0000313" key="13">
    <source>
        <dbReference type="Proteomes" id="UP001515480"/>
    </source>
</evidence>
<name>A0AB34IZG1_PRYPA</name>
<dbReference type="PROSITE" id="PS50011">
    <property type="entry name" value="PROTEIN_KINASE_DOM"/>
    <property type="match status" value="1"/>
</dbReference>
<dbReference type="SUPFAM" id="SSF56112">
    <property type="entry name" value="Protein kinase-like (PK-like)"/>
    <property type="match status" value="1"/>
</dbReference>
<dbReference type="InterPro" id="IPR008271">
    <property type="entry name" value="Ser/Thr_kinase_AS"/>
</dbReference>
<dbReference type="Proteomes" id="UP001515480">
    <property type="component" value="Unassembled WGS sequence"/>
</dbReference>
<evidence type="ECO:0000256" key="9">
    <source>
        <dbReference type="PROSITE-ProRule" id="PRU10141"/>
    </source>
</evidence>
<dbReference type="PANTHER" id="PTHR44899">
    <property type="entry name" value="CAMK FAMILY PROTEIN KINASE"/>
    <property type="match status" value="1"/>
</dbReference>
<keyword evidence="13" id="KW-1185">Reference proteome</keyword>
<evidence type="ECO:0000256" key="4">
    <source>
        <dbReference type="ARBA" id="ARBA00022741"/>
    </source>
</evidence>
<evidence type="ECO:0000259" key="11">
    <source>
        <dbReference type="PROSITE" id="PS50011"/>
    </source>
</evidence>
<dbReference type="InterPro" id="IPR000719">
    <property type="entry name" value="Prot_kinase_dom"/>
</dbReference>
<keyword evidence="3" id="KW-0808">Transferase</keyword>
<dbReference type="PANTHER" id="PTHR44899:SF10">
    <property type="entry name" value="NIMA-RELATED KINASE 2"/>
    <property type="match status" value="1"/>
</dbReference>
<feature type="region of interest" description="Disordered" evidence="10">
    <location>
        <begin position="537"/>
        <end position="557"/>
    </location>
</feature>
<keyword evidence="5" id="KW-0418">Kinase</keyword>
<evidence type="ECO:0000256" key="1">
    <source>
        <dbReference type="ARBA" id="ARBA00012513"/>
    </source>
</evidence>
<dbReference type="SMART" id="SM00220">
    <property type="entry name" value="S_TKc"/>
    <property type="match status" value="1"/>
</dbReference>
<comment type="catalytic activity">
    <reaction evidence="8">
        <text>L-seryl-[protein] + ATP = O-phospho-L-seryl-[protein] + ADP + H(+)</text>
        <dbReference type="Rhea" id="RHEA:17989"/>
        <dbReference type="Rhea" id="RHEA-COMP:9863"/>
        <dbReference type="Rhea" id="RHEA-COMP:11604"/>
        <dbReference type="ChEBI" id="CHEBI:15378"/>
        <dbReference type="ChEBI" id="CHEBI:29999"/>
        <dbReference type="ChEBI" id="CHEBI:30616"/>
        <dbReference type="ChEBI" id="CHEBI:83421"/>
        <dbReference type="ChEBI" id="CHEBI:456216"/>
        <dbReference type="EC" id="2.7.11.1"/>
    </reaction>
</comment>
<keyword evidence="4 9" id="KW-0547">Nucleotide-binding</keyword>
<proteinExistence type="predicted"/>
<evidence type="ECO:0000256" key="3">
    <source>
        <dbReference type="ARBA" id="ARBA00022679"/>
    </source>
</evidence>
<feature type="domain" description="Protein kinase" evidence="11">
    <location>
        <begin position="585"/>
        <end position="855"/>
    </location>
</feature>
<dbReference type="PROSITE" id="PS00107">
    <property type="entry name" value="PROTEIN_KINASE_ATP"/>
    <property type="match status" value="1"/>
</dbReference>
<feature type="compositionally biased region" description="Pro residues" evidence="10">
    <location>
        <begin position="537"/>
        <end position="546"/>
    </location>
</feature>
<dbReference type="InterPro" id="IPR017441">
    <property type="entry name" value="Protein_kinase_ATP_BS"/>
</dbReference>
<protein>
    <recommendedName>
        <fullName evidence="1">non-specific serine/threonine protein kinase</fullName>
        <ecNumber evidence="1">2.7.11.1</ecNumber>
    </recommendedName>
</protein>
<evidence type="ECO:0000256" key="8">
    <source>
        <dbReference type="ARBA" id="ARBA00048679"/>
    </source>
</evidence>
<accession>A0AB34IZG1</accession>
<dbReference type="Gene3D" id="3.30.200.20">
    <property type="entry name" value="Phosphorylase Kinase, domain 1"/>
    <property type="match status" value="1"/>
</dbReference>
<evidence type="ECO:0000256" key="6">
    <source>
        <dbReference type="ARBA" id="ARBA00022840"/>
    </source>
</evidence>
<dbReference type="GO" id="GO:0004674">
    <property type="term" value="F:protein serine/threonine kinase activity"/>
    <property type="evidence" value="ECO:0007669"/>
    <property type="project" value="UniProtKB-KW"/>
</dbReference>
<evidence type="ECO:0000313" key="12">
    <source>
        <dbReference type="EMBL" id="KAL1508398.1"/>
    </source>
</evidence>
<dbReference type="InterPro" id="IPR011009">
    <property type="entry name" value="Kinase-like_dom_sf"/>
</dbReference>
<comment type="caution">
    <text evidence="12">The sequence shown here is derived from an EMBL/GenBank/DDBJ whole genome shotgun (WGS) entry which is preliminary data.</text>
</comment>
<evidence type="ECO:0000256" key="7">
    <source>
        <dbReference type="ARBA" id="ARBA00047899"/>
    </source>
</evidence>
<dbReference type="GO" id="GO:0005524">
    <property type="term" value="F:ATP binding"/>
    <property type="evidence" value="ECO:0007669"/>
    <property type="project" value="UniProtKB-UniRule"/>
</dbReference>
<dbReference type="AlphaFoldDB" id="A0AB34IZG1"/>
<dbReference type="PROSITE" id="PS00108">
    <property type="entry name" value="PROTEIN_KINASE_ST"/>
    <property type="match status" value="1"/>
</dbReference>
<comment type="catalytic activity">
    <reaction evidence="7">
        <text>L-threonyl-[protein] + ATP = O-phospho-L-threonyl-[protein] + ADP + H(+)</text>
        <dbReference type="Rhea" id="RHEA:46608"/>
        <dbReference type="Rhea" id="RHEA-COMP:11060"/>
        <dbReference type="Rhea" id="RHEA-COMP:11605"/>
        <dbReference type="ChEBI" id="CHEBI:15378"/>
        <dbReference type="ChEBI" id="CHEBI:30013"/>
        <dbReference type="ChEBI" id="CHEBI:30616"/>
        <dbReference type="ChEBI" id="CHEBI:61977"/>
        <dbReference type="ChEBI" id="CHEBI:456216"/>
        <dbReference type="EC" id="2.7.11.1"/>
    </reaction>
</comment>
<organism evidence="12 13">
    <name type="scientific">Prymnesium parvum</name>
    <name type="common">Toxic golden alga</name>
    <dbReference type="NCBI Taxonomy" id="97485"/>
    <lineage>
        <taxon>Eukaryota</taxon>
        <taxon>Haptista</taxon>
        <taxon>Haptophyta</taxon>
        <taxon>Prymnesiophyceae</taxon>
        <taxon>Prymnesiales</taxon>
        <taxon>Prymnesiaceae</taxon>
        <taxon>Prymnesium</taxon>
    </lineage>
</organism>
<dbReference type="InterPro" id="IPR051131">
    <property type="entry name" value="NEK_Ser/Thr_kinase_NIMA"/>
</dbReference>
<keyword evidence="6 9" id="KW-0067">ATP-binding</keyword>
<feature type="binding site" evidence="9">
    <location>
        <position position="614"/>
    </location>
    <ligand>
        <name>ATP</name>
        <dbReference type="ChEBI" id="CHEBI:30616"/>
    </ligand>
</feature>
<dbReference type="EMBL" id="JBGBPQ010000016">
    <property type="protein sequence ID" value="KAL1508398.1"/>
    <property type="molecule type" value="Genomic_DNA"/>
</dbReference>
<sequence>MGHPDIVPINLCGDLLNKTLHREKYYILACRCDVRRGSFLRIESGTTIYSLPSTAKGGGIPPCIVVHRGAQIFAIGTVDQPITFTALAADVNVDEGYVTDTDASSLVTREWSGKWGGLVIAGAAPSHSMQSHFEALPDLEYGGNDPTDNSGVLRYVRIWHAGAIVSEDIEINSLTLCGVGSGTLVEYVEVAFGLDDGIELFGGNVDLKHISVLFVGDDAIDMDEGYYGRAQFIFVMLGVQGHHAIEVLVALRPKPSDTHTTALSFSASLDTSRAYAPAEREPISLLATDHPSALLPVTFLTTFITLPTPTERAPSGKLVISQFKHLYAYVSTLPALKRFFSFQMDGCVHGPQTEPTFDGVTLVGSGVRGRGASLVRIRSGGAGSFTNLVAAHGAAPVLEMQTCGATRLVDEPPPLRAHGGYGMHPPSFFWAKDNLFDPSFEAMVVADDSCNVTRLHSMRPTTGLESMNFTCLNFTFERGDYPYSFSPLPSDTGAACLGPTRHLDDHFFDTNACRGAFPTPGDNWLLGWSWLYPPVDPAHTPPPPTPQATSVSTSGRSPGPFLNLEKPHARAVYSGFDAVRLGEDLKQVKQLGQGRYSRAVLLRPANAREYVVAKQARLDIWLPGVADDTIALKRMHREVDILSSLKHQHIIRYYSMRSEGEVLSINMEYAAGGTLRDTISACRATGSSTTIPSDQFLIWAAELSCALHFVHAAGVIHRDVKCENVFLTADAQIKLGDFGLSRTISEQDLATTMCGTPYYMAPEQVSRKPYHKSADVWSLGVVLFEVLTLSRPFHAADFRTLAQRILDVQIDEDALALCPHPPEYKRFVTRDALLNFHQEQRMKLPELLNELQGLIRTRCSVGPSSSEAATVQSSSPLHQTAPPVFLGKSQVFNALQRVEKMIAAHADIPSVCEDRQGDLLT</sequence>
<evidence type="ECO:0000256" key="5">
    <source>
        <dbReference type="ARBA" id="ARBA00022777"/>
    </source>
</evidence>
<reference evidence="12 13" key="1">
    <citation type="journal article" date="2024" name="Science">
        <title>Giant polyketide synthase enzymes in the biosynthesis of giant marine polyether toxins.</title>
        <authorList>
            <person name="Fallon T.R."/>
            <person name="Shende V.V."/>
            <person name="Wierzbicki I.H."/>
            <person name="Pendleton A.L."/>
            <person name="Watervoot N.F."/>
            <person name="Auber R.P."/>
            <person name="Gonzalez D.J."/>
            <person name="Wisecaver J.H."/>
            <person name="Moore B.S."/>
        </authorList>
    </citation>
    <scope>NUCLEOTIDE SEQUENCE [LARGE SCALE GENOMIC DNA]</scope>
    <source>
        <strain evidence="12 13">12B1</strain>
    </source>
</reference>
<dbReference type="Gene3D" id="1.10.510.10">
    <property type="entry name" value="Transferase(Phosphotransferase) domain 1"/>
    <property type="match status" value="1"/>
</dbReference>